<dbReference type="InterPro" id="IPR011042">
    <property type="entry name" value="6-blade_b-propeller_TolB-like"/>
</dbReference>
<dbReference type="SUPFAM" id="SSF82171">
    <property type="entry name" value="DPP6 N-terminal domain-like"/>
    <property type="match status" value="1"/>
</dbReference>
<evidence type="ECO:0000313" key="3">
    <source>
        <dbReference type="Proteomes" id="UP001642482"/>
    </source>
</evidence>
<feature type="region of interest" description="Disordered" evidence="1">
    <location>
        <begin position="348"/>
        <end position="379"/>
    </location>
</feature>
<sequence length="407" mass="44922">MIEISETAEAESTWTYTSSIWVADVGKAHSARRITDGTFDDRSPKWSNNGKYIVFVSNRHPPHDKSGLYRYWFGVDEQPVPFLTSRNITQFAFPRGQFLVYVLPNGTSSWKQQFFDPLSLEEVGRPRLKAYGKGTVTAIAARAVTSRRWGSPVSPAESHDRGADFLTRSEWPPYESLIWLGGDRRYQRKIIVDTRPEEEPFPFAVVDLAWAGKTLYILAGGEEPINPTIHRLDYLAGFCYSCTEVYGAGDDDDLVVGITGLRDDLVVHTRNEAGDTLRLLLADCTIWQQKDVIHEAVAIKAKRRVSTESKEYHRVLIVAIVSADGHVYTARVEDKVADKAADNVADIESSATSASTGSGVPARRVQITKDSTDDADNTPAEVLAEQIAVLNISSSVPRTEGGPGDGS</sequence>
<evidence type="ECO:0000313" key="2">
    <source>
        <dbReference type="EMBL" id="CAK7230753.1"/>
    </source>
</evidence>
<evidence type="ECO:0008006" key="4">
    <source>
        <dbReference type="Google" id="ProtNLM"/>
    </source>
</evidence>
<keyword evidence="3" id="KW-1185">Reference proteome</keyword>
<protein>
    <recommendedName>
        <fullName evidence="4">Dipeptidylpeptidase IV N-terminal domain-containing protein</fullName>
    </recommendedName>
</protein>
<comment type="caution">
    <text evidence="2">The sequence shown here is derived from an EMBL/GenBank/DDBJ whole genome shotgun (WGS) entry which is preliminary data.</text>
</comment>
<dbReference type="Gene3D" id="2.120.10.30">
    <property type="entry name" value="TolB, C-terminal domain"/>
    <property type="match status" value="1"/>
</dbReference>
<proteinExistence type="predicted"/>
<feature type="compositionally biased region" description="Low complexity" evidence="1">
    <location>
        <begin position="348"/>
        <end position="359"/>
    </location>
</feature>
<dbReference type="EMBL" id="CAWUHD010000096">
    <property type="protein sequence ID" value="CAK7230753.1"/>
    <property type="molecule type" value="Genomic_DNA"/>
</dbReference>
<dbReference type="Pfam" id="PF07676">
    <property type="entry name" value="PD40"/>
    <property type="match status" value="1"/>
</dbReference>
<name>A0ABP0CFL7_9PEZI</name>
<organism evidence="2 3">
    <name type="scientific">Sporothrix eucalyptigena</name>
    <dbReference type="NCBI Taxonomy" id="1812306"/>
    <lineage>
        <taxon>Eukaryota</taxon>
        <taxon>Fungi</taxon>
        <taxon>Dikarya</taxon>
        <taxon>Ascomycota</taxon>
        <taxon>Pezizomycotina</taxon>
        <taxon>Sordariomycetes</taxon>
        <taxon>Sordariomycetidae</taxon>
        <taxon>Ophiostomatales</taxon>
        <taxon>Ophiostomataceae</taxon>
        <taxon>Sporothrix</taxon>
    </lineage>
</organism>
<evidence type="ECO:0000256" key="1">
    <source>
        <dbReference type="SAM" id="MobiDB-lite"/>
    </source>
</evidence>
<accession>A0ABP0CFL7</accession>
<gene>
    <name evidence="2" type="ORF">SEUCBS140593_007694</name>
</gene>
<reference evidence="2 3" key="1">
    <citation type="submission" date="2024-01" db="EMBL/GenBank/DDBJ databases">
        <authorList>
            <person name="Allen C."/>
            <person name="Tagirdzhanova G."/>
        </authorList>
    </citation>
    <scope>NUCLEOTIDE SEQUENCE [LARGE SCALE GENOMIC DNA]</scope>
</reference>
<dbReference type="InterPro" id="IPR011659">
    <property type="entry name" value="WD40"/>
</dbReference>
<dbReference type="Proteomes" id="UP001642482">
    <property type="component" value="Unassembled WGS sequence"/>
</dbReference>